<comment type="caution">
    <text evidence="1">The sequence shown here is derived from an EMBL/GenBank/DDBJ whole genome shotgun (WGS) entry which is preliminary data.</text>
</comment>
<keyword evidence="2" id="KW-1185">Reference proteome</keyword>
<accession>A0AAV2ZCM1</accession>
<sequence>MDVLGAVKNFGQPKNQAHRCQVCPSNRDNHPMRYIRLVCESSTCEGGCTWQAKLHVWSKAPVERENLRDVYAHTFVLGEHNSNQGVHHVCGSHGL</sequence>
<dbReference type="Proteomes" id="UP001146120">
    <property type="component" value="Unassembled WGS sequence"/>
</dbReference>
<reference evidence="1" key="1">
    <citation type="submission" date="2022-11" db="EMBL/GenBank/DDBJ databases">
        <authorList>
            <person name="Morgan W.R."/>
            <person name="Tartar A."/>
        </authorList>
    </citation>
    <scope>NUCLEOTIDE SEQUENCE</scope>
    <source>
        <strain evidence="1">ARSEF 373</strain>
    </source>
</reference>
<gene>
    <name evidence="1" type="ORF">N0F65_004152</name>
</gene>
<dbReference type="EMBL" id="DAKRPA010000016">
    <property type="protein sequence ID" value="DBA03735.1"/>
    <property type="molecule type" value="Genomic_DNA"/>
</dbReference>
<evidence type="ECO:0000313" key="1">
    <source>
        <dbReference type="EMBL" id="DBA03735.1"/>
    </source>
</evidence>
<reference evidence="1" key="2">
    <citation type="journal article" date="2023" name="Microbiol Resour">
        <title>Decontamination and Annotation of the Draft Genome Sequence of the Oomycete Lagenidium giganteum ARSEF 373.</title>
        <authorList>
            <person name="Morgan W.R."/>
            <person name="Tartar A."/>
        </authorList>
    </citation>
    <scope>NUCLEOTIDE SEQUENCE</scope>
    <source>
        <strain evidence="1">ARSEF 373</strain>
    </source>
</reference>
<organism evidence="1 2">
    <name type="scientific">Lagenidium giganteum</name>
    <dbReference type="NCBI Taxonomy" id="4803"/>
    <lineage>
        <taxon>Eukaryota</taxon>
        <taxon>Sar</taxon>
        <taxon>Stramenopiles</taxon>
        <taxon>Oomycota</taxon>
        <taxon>Peronosporomycetes</taxon>
        <taxon>Pythiales</taxon>
        <taxon>Pythiaceae</taxon>
    </lineage>
</organism>
<evidence type="ECO:0000313" key="2">
    <source>
        <dbReference type="Proteomes" id="UP001146120"/>
    </source>
</evidence>
<proteinExistence type="predicted"/>
<dbReference type="AlphaFoldDB" id="A0AAV2ZCM1"/>
<name>A0AAV2ZCM1_9STRA</name>
<protein>
    <submittedName>
        <fullName evidence="1">Uncharacterized protein</fullName>
    </submittedName>
</protein>